<dbReference type="GO" id="GO:0005886">
    <property type="term" value="C:plasma membrane"/>
    <property type="evidence" value="ECO:0007669"/>
    <property type="project" value="UniProtKB-SubCell"/>
</dbReference>
<dbReference type="PROSITE" id="PS50893">
    <property type="entry name" value="ABC_TRANSPORTER_2"/>
    <property type="match status" value="1"/>
</dbReference>
<sequence>MWSCSLNFMLILLFLNTGSTGFEPATDGLKARRSAWLSYEPSSISDGEDLNLFRALKIQAKDRYIYRCIRDLRGKGMYAIEVENLVKKFGDFEAVRGVSFKVKRGEIFAFLGPNGAGKTTTVHILTTLLKPTSGKAFVAGLDVVREAREVRRRIGIVFQDPSVDRDLTAYENMLVHGGVYGLKGKELKEKIERLLKFVELWEFRDKLVKYFSGGMQRRLEIARSLLHHPEVLFLDEPTIGLDPQTRAHVWSYIEAMKEEQDMTIFLTTHYMEEAEKLADRVAIIDHGRIIAEGSVEELKRLVGSDVVYLKVENGAECFETGLGNCVVLPDGRIRIDVSNASEAIPKIFEIAREKGVRILEVTYHRPTLNDVFLHLTGREIRDEGGELRKAIIRARMRR</sequence>
<keyword evidence="3" id="KW-1003">Cell membrane</keyword>
<keyword evidence="2" id="KW-0813">Transport</keyword>
<evidence type="ECO:0000256" key="4">
    <source>
        <dbReference type="ARBA" id="ARBA00022741"/>
    </source>
</evidence>
<dbReference type="CDD" id="cd03265">
    <property type="entry name" value="ABC_DrrA"/>
    <property type="match status" value="1"/>
</dbReference>
<dbReference type="SMART" id="SM00382">
    <property type="entry name" value="AAA"/>
    <property type="match status" value="1"/>
</dbReference>
<dbReference type="PaxDb" id="224325-AF_1884"/>
<name>O28395_ARCFU</name>
<dbReference type="InterPro" id="IPR003593">
    <property type="entry name" value="AAA+_ATPase"/>
</dbReference>
<dbReference type="HOGENOM" id="CLU_000604_1_2_2"/>
<dbReference type="PANTHER" id="PTHR43582:SF4">
    <property type="entry name" value="ANTIBIOTIC RESISTANCE ABC TRANSPORTER ATP-BINDING PROTEIN"/>
    <property type="match status" value="1"/>
</dbReference>
<dbReference type="GO" id="GO:0043215">
    <property type="term" value="P:daunorubicin transport"/>
    <property type="evidence" value="ECO:0007669"/>
    <property type="project" value="InterPro"/>
</dbReference>
<evidence type="ECO:0000259" key="9">
    <source>
        <dbReference type="PROSITE" id="PS50893"/>
    </source>
</evidence>
<dbReference type="InterPro" id="IPR025302">
    <property type="entry name" value="DrrA1/2-like_C"/>
</dbReference>
<dbReference type="AlphaFoldDB" id="O28395"/>
<dbReference type="Proteomes" id="UP000002199">
    <property type="component" value="Chromosome"/>
</dbReference>
<dbReference type="KEGG" id="afu:AF_1884"/>
<feature type="domain" description="ABC transporter" evidence="9">
    <location>
        <begin position="80"/>
        <end position="311"/>
    </location>
</feature>
<keyword evidence="6" id="KW-1278">Translocase</keyword>
<dbReference type="InterPro" id="IPR017871">
    <property type="entry name" value="ABC_transporter-like_CS"/>
</dbReference>
<dbReference type="Pfam" id="PF00005">
    <property type="entry name" value="ABC_tran"/>
    <property type="match status" value="1"/>
</dbReference>
<dbReference type="SUPFAM" id="SSF52540">
    <property type="entry name" value="P-loop containing nucleoside triphosphate hydrolases"/>
    <property type="match status" value="1"/>
</dbReference>
<evidence type="ECO:0000256" key="3">
    <source>
        <dbReference type="ARBA" id="ARBA00022475"/>
    </source>
</evidence>
<evidence type="ECO:0000256" key="5">
    <source>
        <dbReference type="ARBA" id="ARBA00022840"/>
    </source>
</evidence>
<evidence type="ECO:0000256" key="6">
    <source>
        <dbReference type="ARBA" id="ARBA00022967"/>
    </source>
</evidence>
<dbReference type="PROSITE" id="PS00211">
    <property type="entry name" value="ABC_TRANSPORTER_1"/>
    <property type="match status" value="1"/>
</dbReference>
<evidence type="ECO:0000256" key="8">
    <source>
        <dbReference type="ARBA" id="ARBA00049985"/>
    </source>
</evidence>
<accession>O28395</accession>
<keyword evidence="11" id="KW-1185">Reference proteome</keyword>
<dbReference type="PhylomeDB" id="O28395"/>
<keyword evidence="4" id="KW-0547">Nucleotide-binding</keyword>
<dbReference type="Gene3D" id="3.40.50.300">
    <property type="entry name" value="P-loop containing nucleotide triphosphate hydrolases"/>
    <property type="match status" value="1"/>
</dbReference>
<dbReference type="EMBL" id="AE000782">
    <property type="protein sequence ID" value="AAB89368.1"/>
    <property type="molecule type" value="Genomic_DNA"/>
</dbReference>
<evidence type="ECO:0000313" key="10">
    <source>
        <dbReference type="EMBL" id="AAB89368.1"/>
    </source>
</evidence>
<dbReference type="Pfam" id="PF13732">
    <property type="entry name" value="DrrA1-3_C"/>
    <property type="match status" value="1"/>
</dbReference>
<gene>
    <name evidence="10" type="ordered locus">AF_1884</name>
</gene>
<dbReference type="NCBIfam" id="TIGR01188">
    <property type="entry name" value="drrA"/>
    <property type="match status" value="1"/>
</dbReference>
<dbReference type="STRING" id="224325.AF_1884"/>
<keyword evidence="5 10" id="KW-0067">ATP-binding</keyword>
<dbReference type="PIR" id="C69485">
    <property type="entry name" value="C69485"/>
</dbReference>
<proteinExistence type="inferred from homology"/>
<organism evidence="10 11">
    <name type="scientific">Archaeoglobus fulgidus (strain ATCC 49558 / DSM 4304 / JCM 9628 / NBRC 100126 / VC-16)</name>
    <dbReference type="NCBI Taxonomy" id="224325"/>
    <lineage>
        <taxon>Archaea</taxon>
        <taxon>Methanobacteriati</taxon>
        <taxon>Methanobacteriota</taxon>
        <taxon>Archaeoglobi</taxon>
        <taxon>Archaeoglobales</taxon>
        <taxon>Archaeoglobaceae</taxon>
        <taxon>Archaeoglobus</taxon>
    </lineage>
</organism>
<dbReference type="GO" id="GO:0016887">
    <property type="term" value="F:ATP hydrolysis activity"/>
    <property type="evidence" value="ECO:0007669"/>
    <property type="project" value="InterPro"/>
</dbReference>
<dbReference type="EnsemblBacteria" id="AAB89368">
    <property type="protein sequence ID" value="AAB89368"/>
    <property type="gene ID" value="AF_1884"/>
</dbReference>
<dbReference type="PANTHER" id="PTHR43582">
    <property type="entry name" value="LINEARMYCIN RESISTANCE ATP-BINDING PROTEIN LNRL"/>
    <property type="match status" value="1"/>
</dbReference>
<evidence type="ECO:0000256" key="2">
    <source>
        <dbReference type="ARBA" id="ARBA00022448"/>
    </source>
</evidence>
<reference evidence="10 11" key="1">
    <citation type="journal article" date="1997" name="Nature">
        <title>The complete genome sequence of the hyperthermophilic, sulphate-reducing archaeon Archaeoglobus fulgidus.</title>
        <authorList>
            <person name="Klenk H.P."/>
            <person name="Clayton R.A."/>
            <person name="Tomb J."/>
            <person name="White O."/>
            <person name="Nelson K.E."/>
            <person name="Ketchum K.A."/>
            <person name="Dodson R.J."/>
            <person name="Gwinn M."/>
            <person name="Hickey E.K."/>
            <person name="Peterson J.D."/>
            <person name="Richardson D.L."/>
            <person name="Kerlavage A.R."/>
            <person name="Graham D.E."/>
            <person name="Kyrpides N.C."/>
            <person name="Fleischmann R.D."/>
            <person name="Quackenbush J."/>
            <person name="Lee N.H."/>
            <person name="Sutton G.G."/>
            <person name="Gill S."/>
            <person name="Kirkness E.F."/>
            <person name="Dougherty B.A."/>
            <person name="McKenney K."/>
            <person name="Adams M.D."/>
            <person name="Loftus B."/>
            <person name="Peterson S."/>
            <person name="Reich C.I."/>
            <person name="McNeil L.K."/>
            <person name="Badger J.H."/>
            <person name="Glodek A."/>
            <person name="Zhou L."/>
            <person name="Overbeek R."/>
            <person name="Gocayne J.D."/>
            <person name="Weidman J.F."/>
            <person name="McDonald L."/>
            <person name="Utterback T."/>
            <person name="Cotton M.D."/>
            <person name="Spriggs T."/>
            <person name="Artiach P."/>
            <person name="Kaine B.P."/>
            <person name="Sykes S.M."/>
            <person name="Sadow P.W."/>
            <person name="D'Andrea K.P."/>
            <person name="Bowman C."/>
            <person name="Fujii C."/>
            <person name="Garland S.A."/>
            <person name="Mason T.M."/>
            <person name="Olsen G.J."/>
            <person name="Fraser C.M."/>
            <person name="Smith H.O."/>
            <person name="Woese C.R."/>
            <person name="Venter J.C."/>
        </authorList>
    </citation>
    <scope>NUCLEOTIDE SEQUENCE [LARGE SCALE GENOMIC DNA]</scope>
    <source>
        <strain evidence="11">ATCC 49558 / DSM 4304 / JCM 9628 / NBRC 100126 / VC-16</strain>
    </source>
</reference>
<comment type="subcellular location">
    <subcellularLocation>
        <location evidence="1">Cell membrane</location>
        <topology evidence="1">Peripheral membrane protein</topology>
        <orientation evidence="1">Cytoplasmic side</orientation>
    </subcellularLocation>
</comment>
<dbReference type="FunFam" id="3.40.50.300:FF:000589">
    <property type="entry name" value="ABC transporter, ATP-binding subunit"/>
    <property type="match status" value="1"/>
</dbReference>
<dbReference type="eggNOG" id="arCOG00194">
    <property type="taxonomic scope" value="Archaea"/>
</dbReference>
<evidence type="ECO:0000313" key="11">
    <source>
        <dbReference type="Proteomes" id="UP000002199"/>
    </source>
</evidence>
<evidence type="ECO:0000256" key="1">
    <source>
        <dbReference type="ARBA" id="ARBA00004413"/>
    </source>
</evidence>
<dbReference type="InterPro" id="IPR027417">
    <property type="entry name" value="P-loop_NTPase"/>
</dbReference>
<dbReference type="GO" id="GO:1900753">
    <property type="term" value="P:doxorubicin transport"/>
    <property type="evidence" value="ECO:0007669"/>
    <property type="project" value="InterPro"/>
</dbReference>
<dbReference type="InterPro" id="IPR005894">
    <property type="entry name" value="DrrA"/>
</dbReference>
<dbReference type="InterPro" id="IPR003439">
    <property type="entry name" value="ABC_transporter-like_ATP-bd"/>
</dbReference>
<evidence type="ECO:0000256" key="7">
    <source>
        <dbReference type="ARBA" id="ARBA00023136"/>
    </source>
</evidence>
<dbReference type="GO" id="GO:0005524">
    <property type="term" value="F:ATP binding"/>
    <property type="evidence" value="ECO:0007669"/>
    <property type="project" value="UniProtKB-KW"/>
</dbReference>
<comment type="similarity">
    <text evidence="8">Belongs to the ABC transporter superfamily. Drug exporter-1 (DrugE1) (TC 3.A.1.105) family.</text>
</comment>
<protein>
    <submittedName>
        <fullName evidence="10">Daunorubicin resistance ATP-binding protein (DrrA)</fullName>
    </submittedName>
</protein>
<keyword evidence="7" id="KW-0472">Membrane</keyword>